<dbReference type="InterPro" id="IPR012881">
    <property type="entry name" value="DUF1685"/>
</dbReference>
<evidence type="ECO:0000256" key="1">
    <source>
        <dbReference type="SAM" id="MobiDB-lite"/>
    </source>
</evidence>
<name>A0A6A2YMS8_HIBSY</name>
<feature type="compositionally biased region" description="Polar residues" evidence="1">
    <location>
        <begin position="10"/>
        <end position="21"/>
    </location>
</feature>
<feature type="region of interest" description="Disordered" evidence="1">
    <location>
        <begin position="1"/>
        <end position="28"/>
    </location>
</feature>
<keyword evidence="3" id="KW-1185">Reference proteome</keyword>
<dbReference type="PANTHER" id="PTHR31865:SF1">
    <property type="entry name" value="INSERTASE, PUTATIVE (DUF1685)-RELATED"/>
    <property type="match status" value="1"/>
</dbReference>
<dbReference type="Proteomes" id="UP000436088">
    <property type="component" value="Unassembled WGS sequence"/>
</dbReference>
<evidence type="ECO:0000313" key="3">
    <source>
        <dbReference type="Proteomes" id="UP000436088"/>
    </source>
</evidence>
<evidence type="ECO:0000313" key="2">
    <source>
        <dbReference type="EMBL" id="KAE8680651.1"/>
    </source>
</evidence>
<accession>A0A6A2YMS8</accession>
<protein>
    <submittedName>
        <fullName evidence="2">Glutamate receptor 2 plant</fullName>
    </submittedName>
</protein>
<dbReference type="PANTHER" id="PTHR31865">
    <property type="entry name" value="OSJNBA0071G03.3 PROTEIN"/>
    <property type="match status" value="1"/>
</dbReference>
<dbReference type="EMBL" id="VEPZ02001321">
    <property type="protein sequence ID" value="KAE8680651.1"/>
    <property type="molecule type" value="Genomic_DNA"/>
</dbReference>
<comment type="caution">
    <text evidence="2">The sequence shown here is derived from an EMBL/GenBank/DDBJ whole genome shotgun (WGS) entry which is preliminary data.</text>
</comment>
<organism evidence="2 3">
    <name type="scientific">Hibiscus syriacus</name>
    <name type="common">Rose of Sharon</name>
    <dbReference type="NCBI Taxonomy" id="106335"/>
    <lineage>
        <taxon>Eukaryota</taxon>
        <taxon>Viridiplantae</taxon>
        <taxon>Streptophyta</taxon>
        <taxon>Embryophyta</taxon>
        <taxon>Tracheophyta</taxon>
        <taxon>Spermatophyta</taxon>
        <taxon>Magnoliopsida</taxon>
        <taxon>eudicotyledons</taxon>
        <taxon>Gunneridae</taxon>
        <taxon>Pentapetalae</taxon>
        <taxon>rosids</taxon>
        <taxon>malvids</taxon>
        <taxon>Malvales</taxon>
        <taxon>Malvaceae</taxon>
        <taxon>Malvoideae</taxon>
        <taxon>Hibiscus</taxon>
    </lineage>
</organism>
<dbReference type="Pfam" id="PF07939">
    <property type="entry name" value="DUF1685"/>
    <property type="match status" value="1"/>
</dbReference>
<dbReference type="AlphaFoldDB" id="A0A6A2YMS8"/>
<gene>
    <name evidence="2" type="ORF">F3Y22_tig00111372pilonHSYRG00043</name>
</gene>
<sequence length="148" mass="16012">MFPPPPEQKLPSTDNSPQLPLTVSMMMPPSVPLHKHTSWSPDIFRDEAWLRRKGKSKKRTSRSVTDEDLDELKACIELGFGFDSPELDQRLSDTLPALVVSDCESIPSPVGSPHAIVGPEGEDKAAAVGAGGCLFGEAKLMTIDGCIR</sequence>
<reference evidence="2" key="1">
    <citation type="submission" date="2019-09" db="EMBL/GenBank/DDBJ databases">
        <title>Draft genome information of white flower Hibiscus syriacus.</title>
        <authorList>
            <person name="Kim Y.-M."/>
        </authorList>
    </citation>
    <scope>NUCLEOTIDE SEQUENCE [LARGE SCALE GENOMIC DNA]</scope>
    <source>
        <strain evidence="2">YM2019G1</strain>
    </source>
</reference>
<proteinExistence type="predicted"/>
<keyword evidence="2" id="KW-0675">Receptor</keyword>